<reference evidence="2" key="1">
    <citation type="submission" date="2018-11" db="EMBL/GenBank/DDBJ databases">
        <authorList>
            <consortium name="Pathogen Informatics"/>
        </authorList>
    </citation>
    <scope>NUCLEOTIDE SEQUENCE</scope>
</reference>
<name>A0A3S5FEX1_9PLAT</name>
<evidence type="ECO:0000313" key="3">
    <source>
        <dbReference type="Proteomes" id="UP000784294"/>
    </source>
</evidence>
<accession>A0A3S5FEX1</accession>
<dbReference type="EMBL" id="CAAALY010091942">
    <property type="protein sequence ID" value="VEL28047.1"/>
    <property type="molecule type" value="Genomic_DNA"/>
</dbReference>
<dbReference type="AlphaFoldDB" id="A0A3S5FEX1"/>
<protein>
    <submittedName>
        <fullName evidence="2">Uncharacterized protein</fullName>
    </submittedName>
</protein>
<feature type="non-terminal residue" evidence="2">
    <location>
        <position position="1"/>
    </location>
</feature>
<proteinExistence type="predicted"/>
<gene>
    <name evidence="2" type="ORF">PXEA_LOCUS21487</name>
</gene>
<evidence type="ECO:0000256" key="1">
    <source>
        <dbReference type="SAM" id="MobiDB-lite"/>
    </source>
</evidence>
<keyword evidence="3" id="KW-1185">Reference proteome</keyword>
<feature type="region of interest" description="Disordered" evidence="1">
    <location>
        <begin position="48"/>
        <end position="84"/>
    </location>
</feature>
<evidence type="ECO:0000313" key="2">
    <source>
        <dbReference type="EMBL" id="VEL28047.1"/>
    </source>
</evidence>
<dbReference type="Proteomes" id="UP000784294">
    <property type="component" value="Unassembled WGS sequence"/>
</dbReference>
<sequence>MVCSTNNIIKCSPKRYHDLRGSLRHAELDSSGKINCVLWLCRLPAGTDHKVNENGLHSPTPKLSPALREDKHHSFRLPKQASWR</sequence>
<comment type="caution">
    <text evidence="2">The sequence shown here is derived from an EMBL/GenBank/DDBJ whole genome shotgun (WGS) entry which is preliminary data.</text>
</comment>
<organism evidence="2 3">
    <name type="scientific">Protopolystoma xenopodis</name>
    <dbReference type="NCBI Taxonomy" id="117903"/>
    <lineage>
        <taxon>Eukaryota</taxon>
        <taxon>Metazoa</taxon>
        <taxon>Spiralia</taxon>
        <taxon>Lophotrochozoa</taxon>
        <taxon>Platyhelminthes</taxon>
        <taxon>Monogenea</taxon>
        <taxon>Polyopisthocotylea</taxon>
        <taxon>Polystomatidea</taxon>
        <taxon>Polystomatidae</taxon>
        <taxon>Protopolystoma</taxon>
    </lineage>
</organism>